<dbReference type="SMART" id="SM00369">
    <property type="entry name" value="LRR_TYP"/>
    <property type="match status" value="5"/>
</dbReference>
<dbReference type="InterPro" id="IPR050216">
    <property type="entry name" value="LRR_domain-containing"/>
</dbReference>
<evidence type="ECO:0000256" key="2">
    <source>
        <dbReference type="ARBA" id="ARBA00022737"/>
    </source>
</evidence>
<dbReference type="InterPro" id="IPR001611">
    <property type="entry name" value="Leu-rich_rpt"/>
</dbReference>
<evidence type="ECO:0000256" key="1">
    <source>
        <dbReference type="ARBA" id="ARBA00022614"/>
    </source>
</evidence>
<dbReference type="SMART" id="SM00364">
    <property type="entry name" value="LRR_BAC"/>
    <property type="match status" value="5"/>
</dbReference>
<dbReference type="InterPro" id="IPR000719">
    <property type="entry name" value="Prot_kinase_dom"/>
</dbReference>
<sequence>MSHDTLTLLRSGGLHGIHRLDLAADLTEFPREIYDLADTLEILNLSDNQLAELPDDLPRLKKLRIIFCSGNRFTRLPEVLGGCPDLEMIGFRGNHIGSVPAAALPPNLRWLVLTDNRISELPPEIGLCKRLQKLMLSGNLLTALPAEMSALKSLELVRLSANRLEKLPGFLLSLPRLAWLAFGGNPCSPVPAVTAGGIDWDRIETHEKLGEGASGVVFKARLKAENGYDFQDVAVKLFKGGMTSDGLPESEISACLAAGTHPGLIEALGRIIGHPDGTAGLVMRLADPDFHVLAGPPDLRTCTQDIYPEDRHFPYAVARRMAGGIAKAAGHLHSRGVVHGDLYAHNILWSARGECLLGDFGAASSAPVSCAGSLEAIEIRAFGHLLGELLARVVPEKGRETDIEELLALKDHCLCPDPQYRPTFRDITDFLSPE</sequence>
<feature type="domain" description="Protein kinase" evidence="4">
    <location>
        <begin position="203"/>
        <end position="434"/>
    </location>
</feature>
<dbReference type="Gene3D" id="1.10.510.10">
    <property type="entry name" value="Transferase(Phosphotransferase) domain 1"/>
    <property type="match status" value="1"/>
</dbReference>
<dbReference type="InterPro" id="IPR017441">
    <property type="entry name" value="Protein_kinase_ATP_BS"/>
</dbReference>
<dbReference type="EMBL" id="JAENIK010000011">
    <property type="protein sequence ID" value="MBK1816972.1"/>
    <property type="molecule type" value="Genomic_DNA"/>
</dbReference>
<dbReference type="InterPro" id="IPR001245">
    <property type="entry name" value="Ser-Thr/Tyr_kinase_cat_dom"/>
</dbReference>
<evidence type="ECO:0000313" key="5">
    <source>
        <dbReference type="EMBL" id="MBK1816972.1"/>
    </source>
</evidence>
<comment type="caution">
    <text evidence="5">The sequence shown here is derived from an EMBL/GenBank/DDBJ whole genome shotgun (WGS) entry which is preliminary data.</text>
</comment>
<dbReference type="Gene3D" id="3.30.200.20">
    <property type="entry name" value="Phosphorylase Kinase, domain 1"/>
    <property type="match status" value="1"/>
</dbReference>
<keyword evidence="3" id="KW-0547">Nucleotide-binding</keyword>
<dbReference type="InterPro" id="IPR003591">
    <property type="entry name" value="Leu-rich_rpt_typical-subtyp"/>
</dbReference>
<dbReference type="PROSITE" id="PS50011">
    <property type="entry name" value="PROTEIN_KINASE_DOM"/>
    <property type="match status" value="1"/>
</dbReference>
<dbReference type="PROSITE" id="PS51450">
    <property type="entry name" value="LRR"/>
    <property type="match status" value="2"/>
</dbReference>
<dbReference type="PANTHER" id="PTHR48051">
    <property type="match status" value="1"/>
</dbReference>
<dbReference type="GO" id="GO:0005737">
    <property type="term" value="C:cytoplasm"/>
    <property type="evidence" value="ECO:0007669"/>
    <property type="project" value="TreeGrafter"/>
</dbReference>
<protein>
    <submittedName>
        <fullName evidence="5">Protein kinase</fullName>
    </submittedName>
</protein>
<keyword evidence="2" id="KW-0677">Repeat</keyword>
<evidence type="ECO:0000313" key="6">
    <source>
        <dbReference type="Proteomes" id="UP000600139"/>
    </source>
</evidence>
<organism evidence="5 6">
    <name type="scientific">Luteolibacter yonseiensis</name>
    <dbReference type="NCBI Taxonomy" id="1144680"/>
    <lineage>
        <taxon>Bacteria</taxon>
        <taxon>Pseudomonadati</taxon>
        <taxon>Verrucomicrobiota</taxon>
        <taxon>Verrucomicrobiia</taxon>
        <taxon>Verrucomicrobiales</taxon>
        <taxon>Verrucomicrobiaceae</taxon>
        <taxon>Luteolibacter</taxon>
    </lineage>
</organism>
<dbReference type="PROSITE" id="PS00107">
    <property type="entry name" value="PROTEIN_KINASE_ATP"/>
    <property type="match status" value="1"/>
</dbReference>
<keyword evidence="5" id="KW-0808">Transferase</keyword>
<keyword evidence="6" id="KW-1185">Reference proteome</keyword>
<gene>
    <name evidence="5" type="ORF">JIN84_15205</name>
</gene>
<dbReference type="RefSeq" id="WP_200351895.1">
    <property type="nucleotide sequence ID" value="NZ_BAABHZ010000006.1"/>
</dbReference>
<dbReference type="GO" id="GO:0005524">
    <property type="term" value="F:ATP binding"/>
    <property type="evidence" value="ECO:0007669"/>
    <property type="project" value="UniProtKB-UniRule"/>
</dbReference>
<keyword evidence="5" id="KW-0418">Kinase</keyword>
<dbReference type="GO" id="GO:0004672">
    <property type="term" value="F:protein kinase activity"/>
    <property type="evidence" value="ECO:0007669"/>
    <property type="project" value="InterPro"/>
</dbReference>
<reference evidence="5" key="1">
    <citation type="submission" date="2021-01" db="EMBL/GenBank/DDBJ databases">
        <title>Modified the classification status of verrucomicrobia.</title>
        <authorList>
            <person name="Feng X."/>
        </authorList>
    </citation>
    <scope>NUCLEOTIDE SEQUENCE</scope>
    <source>
        <strain evidence="5">JCM 18052</strain>
    </source>
</reference>
<name>A0A934R4V1_9BACT</name>
<dbReference type="Gene3D" id="3.80.10.10">
    <property type="entry name" value="Ribonuclease Inhibitor"/>
    <property type="match status" value="2"/>
</dbReference>
<dbReference type="AlphaFoldDB" id="A0A934R4V1"/>
<keyword evidence="3" id="KW-0067">ATP-binding</keyword>
<dbReference type="Proteomes" id="UP000600139">
    <property type="component" value="Unassembled WGS sequence"/>
</dbReference>
<dbReference type="Pfam" id="PF07714">
    <property type="entry name" value="PK_Tyr_Ser-Thr"/>
    <property type="match status" value="1"/>
</dbReference>
<dbReference type="InterPro" id="IPR032675">
    <property type="entry name" value="LRR_dom_sf"/>
</dbReference>
<accession>A0A934R4V1</accession>
<evidence type="ECO:0000259" key="4">
    <source>
        <dbReference type="PROSITE" id="PS50011"/>
    </source>
</evidence>
<feature type="binding site" evidence="3">
    <location>
        <position position="236"/>
    </location>
    <ligand>
        <name>ATP</name>
        <dbReference type="ChEBI" id="CHEBI:30616"/>
    </ligand>
</feature>
<proteinExistence type="predicted"/>
<dbReference type="SUPFAM" id="SSF52058">
    <property type="entry name" value="L domain-like"/>
    <property type="match status" value="1"/>
</dbReference>
<dbReference type="Pfam" id="PF13855">
    <property type="entry name" value="LRR_8"/>
    <property type="match status" value="2"/>
</dbReference>
<dbReference type="SUPFAM" id="SSF56112">
    <property type="entry name" value="Protein kinase-like (PK-like)"/>
    <property type="match status" value="1"/>
</dbReference>
<dbReference type="PANTHER" id="PTHR48051:SF1">
    <property type="entry name" value="RAS SUPPRESSOR PROTEIN 1"/>
    <property type="match status" value="1"/>
</dbReference>
<dbReference type="InterPro" id="IPR011009">
    <property type="entry name" value="Kinase-like_dom_sf"/>
</dbReference>
<evidence type="ECO:0000256" key="3">
    <source>
        <dbReference type="PROSITE-ProRule" id="PRU10141"/>
    </source>
</evidence>
<keyword evidence="1" id="KW-0433">Leucine-rich repeat</keyword>